<dbReference type="EMBL" id="RBXT01000001">
    <property type="protein sequence ID" value="RKT77594.1"/>
    <property type="molecule type" value="Genomic_DNA"/>
</dbReference>
<dbReference type="AlphaFoldDB" id="A0A495XXM1"/>
<dbReference type="OrthoDB" id="3267755at2"/>
<keyword evidence="2" id="KW-0472">Membrane</keyword>
<reference evidence="3 4" key="1">
    <citation type="submission" date="2018-10" db="EMBL/GenBank/DDBJ databases">
        <title>Sequencing the genomes of 1000 actinobacteria strains.</title>
        <authorList>
            <person name="Klenk H.-P."/>
        </authorList>
    </citation>
    <scope>NUCLEOTIDE SEQUENCE [LARGE SCALE GENOMIC DNA]</scope>
    <source>
        <strain evidence="3 4">DSM 44267</strain>
    </source>
</reference>
<evidence type="ECO:0000313" key="3">
    <source>
        <dbReference type="EMBL" id="RKT77594.1"/>
    </source>
</evidence>
<proteinExistence type="predicted"/>
<keyword evidence="2" id="KW-1133">Transmembrane helix</keyword>
<evidence type="ECO:0000256" key="2">
    <source>
        <dbReference type="SAM" id="Phobius"/>
    </source>
</evidence>
<dbReference type="Pfam" id="PF14017">
    <property type="entry name" value="DUF4233"/>
    <property type="match status" value="1"/>
</dbReference>
<accession>A0A495XXM1</accession>
<dbReference type="RefSeq" id="WP_121031546.1">
    <property type="nucleotide sequence ID" value="NZ_RBXT01000001.1"/>
</dbReference>
<gene>
    <name evidence="3" type="ORF">DFJ68_1018</name>
</gene>
<name>A0A495XXM1_9MICO</name>
<feature type="transmembrane region" description="Helical" evidence="2">
    <location>
        <begin position="84"/>
        <end position="110"/>
    </location>
</feature>
<feature type="compositionally biased region" description="Gly residues" evidence="1">
    <location>
        <begin position="140"/>
        <end position="168"/>
    </location>
</feature>
<keyword evidence="2" id="KW-0812">Transmembrane</keyword>
<comment type="caution">
    <text evidence="3">The sequence shown here is derived from an EMBL/GenBank/DDBJ whole genome shotgun (WGS) entry which is preliminary data.</text>
</comment>
<dbReference type="Proteomes" id="UP000278440">
    <property type="component" value="Unassembled WGS sequence"/>
</dbReference>
<evidence type="ECO:0000256" key="1">
    <source>
        <dbReference type="SAM" id="MobiDB-lite"/>
    </source>
</evidence>
<organism evidence="3 4">
    <name type="scientific">Terracoccus luteus</name>
    <dbReference type="NCBI Taxonomy" id="53356"/>
    <lineage>
        <taxon>Bacteria</taxon>
        <taxon>Bacillati</taxon>
        <taxon>Actinomycetota</taxon>
        <taxon>Actinomycetes</taxon>
        <taxon>Micrococcales</taxon>
        <taxon>Intrasporangiaceae</taxon>
        <taxon>Terracoccus</taxon>
    </lineage>
</organism>
<feature type="region of interest" description="Disordered" evidence="1">
    <location>
        <begin position="130"/>
        <end position="168"/>
    </location>
</feature>
<feature type="compositionally biased region" description="Low complexity" evidence="1">
    <location>
        <begin position="130"/>
        <end position="139"/>
    </location>
</feature>
<sequence length="168" mass="16675">MRGLVFHGTLGKFTWRMLATVLGGQALVLFFATLVARSIAAAQSGGGTEGGTAQLVIGCGVALLAVVAAGTVRRPWGVSLGWAVQALTLLGGLFVQTMVVVGVVFLALWVTCLVQGDKVDRAQAAREAQWAADEATAGGTDAGGPGPDGTGPDGTGADGVGRGAGAAR</sequence>
<keyword evidence="4" id="KW-1185">Reference proteome</keyword>
<evidence type="ECO:0000313" key="4">
    <source>
        <dbReference type="Proteomes" id="UP000278440"/>
    </source>
</evidence>
<feature type="transmembrane region" description="Helical" evidence="2">
    <location>
        <begin position="51"/>
        <end position="72"/>
    </location>
</feature>
<protein>
    <submittedName>
        <fullName evidence="3">Uncharacterized protein DUF4233</fullName>
    </submittedName>
</protein>
<dbReference type="InterPro" id="IPR025327">
    <property type="entry name" value="DUF4233"/>
</dbReference>